<dbReference type="EMBL" id="MLJW01000027">
    <property type="protein sequence ID" value="OIR09293.1"/>
    <property type="molecule type" value="Genomic_DNA"/>
</dbReference>
<reference evidence="2" key="1">
    <citation type="submission" date="2016-10" db="EMBL/GenBank/DDBJ databases">
        <title>Sequence of Gallionella enrichment culture.</title>
        <authorList>
            <person name="Poehlein A."/>
            <person name="Muehling M."/>
            <person name="Daniel R."/>
        </authorList>
    </citation>
    <scope>NUCLEOTIDE SEQUENCE</scope>
</reference>
<dbReference type="AlphaFoldDB" id="A0A1J5SZ82"/>
<protein>
    <submittedName>
        <fullName evidence="2">Uncharacterized protein</fullName>
    </submittedName>
</protein>
<dbReference type="PANTHER" id="PTHR35038">
    <property type="entry name" value="DISSIMILATORY SULFITE REDUCTASE SIRA"/>
    <property type="match status" value="1"/>
</dbReference>
<gene>
    <name evidence="2" type="ORF">GALL_85260</name>
</gene>
<sequence length="652" mass="70173">MDDWAALGKCRHTMNAFRGYAGPPARRRINTAAALLLAAFVLAGRALALVPNEHCLDCHGTMTGFAPGHDPHVIGCYSCHLGNPAATDAAAAHKGMTLVPGNLDIVNRTCANSGCHGGFDDRLRASPMSAMSGVIAVDKVAFGESTDLDALRRVEELGHSPADTHLRQLCASCHLTRNKTEPGPVTESSRGGGCSACHLVYDAAALRDLAARGRRPAPGRQAEPPLHHPDISHHLATLACFGCHSRSGRISTNYEGWNETELTPELAAAQPDAATRYRILEDGRVMEHCAADVHFKAGMSCTDCHLAREVMGDGQAHAHGEDAVVIACRDCHRVSPPKTGTLDDLDSETQALVRIEHLEPSGARFVQTDSGKGWYSNLTVDPDGSLRLVARSTGRVLHPKPAAAVCTGMNGDHARLDCAACHTAWAPQCIQCHTRFDPKGRAWDHLDERLVKGAWIETGGPALAEPPVLGVIGDAKPPGRIGTFAPGMVMTLDQGRGRSNLVRLYAPVWPHTTTTQARDCRSCHDNPVALGYGRGRLAYEHTGAVGHWTFTPELPIDPRDGLPQDAWIGFLREPEAARATRPTARPFSLAEQRRILLVGACLECHKPDEPAVARVFADFASYRTRLSPRCVLPDWIPQQRTTPPPGRRPGGA</sequence>
<dbReference type="InterPro" id="IPR051829">
    <property type="entry name" value="Multiheme_Cytochr_ET"/>
</dbReference>
<proteinExistence type="predicted"/>
<keyword evidence="1" id="KW-0732">Signal</keyword>
<evidence type="ECO:0000313" key="2">
    <source>
        <dbReference type="EMBL" id="OIR09293.1"/>
    </source>
</evidence>
<dbReference type="SUPFAM" id="SSF48695">
    <property type="entry name" value="Multiheme cytochromes"/>
    <property type="match status" value="2"/>
</dbReference>
<name>A0A1J5SZ82_9ZZZZ</name>
<dbReference type="InterPro" id="IPR036280">
    <property type="entry name" value="Multihaem_cyt_sf"/>
</dbReference>
<dbReference type="PANTHER" id="PTHR35038:SF8">
    <property type="entry name" value="C-TYPE POLYHEME CYTOCHROME OMCC"/>
    <property type="match status" value="1"/>
</dbReference>
<comment type="caution">
    <text evidence="2">The sequence shown here is derived from an EMBL/GenBank/DDBJ whole genome shotgun (WGS) entry which is preliminary data.</text>
</comment>
<accession>A0A1J5SZ82</accession>
<dbReference type="GO" id="GO:0016491">
    <property type="term" value="F:oxidoreductase activity"/>
    <property type="evidence" value="ECO:0007669"/>
    <property type="project" value="TreeGrafter"/>
</dbReference>
<organism evidence="2">
    <name type="scientific">mine drainage metagenome</name>
    <dbReference type="NCBI Taxonomy" id="410659"/>
    <lineage>
        <taxon>unclassified sequences</taxon>
        <taxon>metagenomes</taxon>
        <taxon>ecological metagenomes</taxon>
    </lineage>
</organism>
<evidence type="ECO:0000256" key="1">
    <source>
        <dbReference type="ARBA" id="ARBA00022729"/>
    </source>
</evidence>